<dbReference type="EMBL" id="CP002475">
    <property type="protein sequence ID" value="ADW05435.1"/>
    <property type="molecule type" value="Genomic_DNA"/>
</dbReference>
<proteinExistence type="inferred from homology"/>
<evidence type="ECO:0000259" key="5">
    <source>
        <dbReference type="PROSITE" id="PS50160"/>
    </source>
</evidence>
<dbReference type="Gene3D" id="3.30.470.30">
    <property type="entry name" value="DNA ligase/mRNA capping enzyme"/>
    <property type="match status" value="1"/>
</dbReference>
<dbReference type="GO" id="GO:0003910">
    <property type="term" value="F:DNA ligase (ATP) activity"/>
    <property type="evidence" value="ECO:0007669"/>
    <property type="project" value="UniProtKB-EC"/>
</dbReference>
<evidence type="ECO:0000313" key="6">
    <source>
        <dbReference type="EMBL" id="ADW05435.1"/>
    </source>
</evidence>
<comment type="catalytic activity">
    <reaction evidence="4">
        <text>ATP + (deoxyribonucleotide)n-3'-hydroxyl + 5'-phospho-(deoxyribonucleotide)m = (deoxyribonucleotide)n+m + AMP + diphosphate.</text>
        <dbReference type="EC" id="6.5.1.1"/>
    </reaction>
</comment>
<dbReference type="InterPro" id="IPR012309">
    <property type="entry name" value="DNA_ligase_ATP-dep_C"/>
</dbReference>
<dbReference type="PANTHER" id="PTHR45674:SF4">
    <property type="entry name" value="DNA LIGASE 1"/>
    <property type="match status" value="1"/>
</dbReference>
<dbReference type="SUPFAM" id="SSF56091">
    <property type="entry name" value="DNA ligase/mRNA capping enzyme, catalytic domain"/>
    <property type="match status" value="1"/>
</dbReference>
<evidence type="ECO:0000313" key="7">
    <source>
        <dbReference type="Proteomes" id="UP000002066"/>
    </source>
</evidence>
<accession>A0A8D3WMZ6</accession>
<dbReference type="CDD" id="cd07971">
    <property type="entry name" value="OBF_DNA_ligase_LigD"/>
    <property type="match status" value="1"/>
</dbReference>
<reference evidence="6 7" key="1">
    <citation type="submission" date="2011-01" db="EMBL/GenBank/DDBJ databases">
        <title>Complete sequence of chromosome of Streptomyces flavogriseus ATCC 33331.</title>
        <authorList>
            <consortium name="US DOE Joint Genome Institute"/>
            <person name="Lucas S."/>
            <person name="Copeland A."/>
            <person name="Lapidus A."/>
            <person name="Cheng J.-F."/>
            <person name="Goodwin L."/>
            <person name="Pitluck S."/>
            <person name="Davenport K."/>
            <person name="Detter J.C."/>
            <person name="Han C."/>
            <person name="Tapia R."/>
            <person name="Land M."/>
            <person name="Hauser L."/>
            <person name="Kyrpides N."/>
            <person name="Ivanova N."/>
            <person name="Ovchinnikova G."/>
            <person name="Pagani I."/>
            <person name="Brumm P."/>
            <person name="Mead D."/>
            <person name="Woyke T."/>
        </authorList>
    </citation>
    <scope>NUCLEOTIDE SEQUENCE [LARGE SCALE GENOMIC DNA]</scope>
    <source>
        <strain evidence="7">ATCC 33331 / IAF-45CD</strain>
    </source>
</reference>
<dbReference type="InterPro" id="IPR012340">
    <property type="entry name" value="NA-bd_OB-fold"/>
</dbReference>
<dbReference type="KEGG" id="sfa:Sfla_4021"/>
<dbReference type="SUPFAM" id="SSF50249">
    <property type="entry name" value="Nucleic acid-binding proteins"/>
    <property type="match status" value="1"/>
</dbReference>
<dbReference type="Gene3D" id="3.30.1490.70">
    <property type="match status" value="1"/>
</dbReference>
<gene>
    <name evidence="6" type="ordered locus">Sfla_4021</name>
</gene>
<dbReference type="GO" id="GO:0006310">
    <property type="term" value="P:DNA recombination"/>
    <property type="evidence" value="ECO:0007669"/>
    <property type="project" value="InterPro"/>
</dbReference>
<dbReference type="AlphaFoldDB" id="A0A8D3WMZ6"/>
<dbReference type="Pfam" id="PF04679">
    <property type="entry name" value="DNA_ligase_A_C"/>
    <property type="match status" value="1"/>
</dbReference>
<dbReference type="InterPro" id="IPR012310">
    <property type="entry name" value="DNA_ligase_ATP-dep_cent"/>
</dbReference>
<protein>
    <recommendedName>
        <fullName evidence="2">DNA ligase (ATP)</fullName>
        <ecNumber evidence="2">6.5.1.1</ecNumber>
    </recommendedName>
</protein>
<evidence type="ECO:0000256" key="2">
    <source>
        <dbReference type="ARBA" id="ARBA00012727"/>
    </source>
</evidence>
<dbReference type="Pfam" id="PF01068">
    <property type="entry name" value="DNA_ligase_A_M"/>
    <property type="match status" value="1"/>
</dbReference>
<evidence type="ECO:0000256" key="3">
    <source>
        <dbReference type="ARBA" id="ARBA00022598"/>
    </source>
</evidence>
<feature type="domain" description="ATP-dependent DNA ligase family profile" evidence="5">
    <location>
        <begin position="111"/>
        <end position="234"/>
    </location>
</feature>
<sequence>MATLPLIAPMLATPGRLPPAAVDEQWAYEVKQDGQRAMAYLPGDGSIRLLARSGAVITPAYPDLVALGPALGGVPAVLDGEIVALDEQGRSDFERLQSRMGLSGSPAKAARAAQRVPAHLVLFDVVFLGDRSLVRLPWTERRAALEGLGLDGPHWSTPAVVVGHGEQALAMTREAGLEGLVAKRLGSVYEPGVRARTWIKIRHARTADVIVGGWVPGRGRLGGLPGALLVGERHPGGLRYAGSVGTGWSDAERARLAELLRVAAVDDCPFDDTPPVAGARWVLPRLVGEVRYATRTKAGRLRQPSWHRLRPDLAPDDLAADDLG</sequence>
<dbReference type="PROSITE" id="PS50160">
    <property type="entry name" value="DNA_LIGASE_A3"/>
    <property type="match status" value="1"/>
</dbReference>
<evidence type="ECO:0000256" key="4">
    <source>
        <dbReference type="ARBA" id="ARBA00034003"/>
    </source>
</evidence>
<organism evidence="6 7">
    <name type="scientific">Streptomyces pratensis (strain ATCC 33331 / IAF-45CD)</name>
    <dbReference type="NCBI Taxonomy" id="591167"/>
    <lineage>
        <taxon>Bacteria</taxon>
        <taxon>Bacillati</taxon>
        <taxon>Actinomycetota</taxon>
        <taxon>Actinomycetes</taxon>
        <taxon>Kitasatosporales</taxon>
        <taxon>Streptomycetaceae</taxon>
        <taxon>Streptomyces</taxon>
    </lineage>
</organism>
<comment type="similarity">
    <text evidence="1">Belongs to the ATP-dependent DNA ligase family.</text>
</comment>
<keyword evidence="3 6" id="KW-0436">Ligase</keyword>
<dbReference type="CDD" id="cd07906">
    <property type="entry name" value="Adenylation_DNA_ligase_LigD_LigC"/>
    <property type="match status" value="1"/>
</dbReference>
<dbReference type="InterPro" id="IPR050191">
    <property type="entry name" value="ATP-dep_DNA_ligase"/>
</dbReference>
<dbReference type="PANTHER" id="PTHR45674">
    <property type="entry name" value="DNA LIGASE 1/3 FAMILY MEMBER"/>
    <property type="match status" value="1"/>
</dbReference>
<dbReference type="Gene3D" id="2.40.50.140">
    <property type="entry name" value="Nucleic acid-binding proteins"/>
    <property type="match status" value="1"/>
</dbReference>
<dbReference type="GO" id="GO:0005524">
    <property type="term" value="F:ATP binding"/>
    <property type="evidence" value="ECO:0007669"/>
    <property type="project" value="InterPro"/>
</dbReference>
<dbReference type="Proteomes" id="UP000002066">
    <property type="component" value="Chromosome"/>
</dbReference>
<dbReference type="EC" id="6.5.1.1" evidence="2"/>
<dbReference type="GO" id="GO:0006281">
    <property type="term" value="P:DNA repair"/>
    <property type="evidence" value="ECO:0007669"/>
    <property type="project" value="InterPro"/>
</dbReference>
<name>A0A8D3WMZ6_STRFA</name>
<dbReference type="OrthoDB" id="3733803at2"/>
<evidence type="ECO:0000256" key="1">
    <source>
        <dbReference type="ARBA" id="ARBA00007572"/>
    </source>
</evidence>